<dbReference type="InterPro" id="IPR038975">
    <property type="entry name" value="THNL"/>
</dbReference>
<dbReference type="AlphaFoldDB" id="A0A438D9P8"/>
<dbReference type="PANTHER" id="PTHR36312:SF3">
    <property type="entry name" value="THIONIN-LIKE PROTEIN 2"/>
    <property type="match status" value="1"/>
</dbReference>
<gene>
    <name evidence="2" type="ORF">CK203_080112</name>
</gene>
<dbReference type="EMBL" id="QGNW01001725">
    <property type="protein sequence ID" value="RVW32185.1"/>
    <property type="molecule type" value="Genomic_DNA"/>
</dbReference>
<dbReference type="Proteomes" id="UP000288805">
    <property type="component" value="Unassembled WGS sequence"/>
</dbReference>
<evidence type="ECO:0000313" key="2">
    <source>
        <dbReference type="EMBL" id="RVW32185.1"/>
    </source>
</evidence>
<organism evidence="2 3">
    <name type="scientific">Vitis vinifera</name>
    <name type="common">Grape</name>
    <dbReference type="NCBI Taxonomy" id="29760"/>
    <lineage>
        <taxon>Eukaryota</taxon>
        <taxon>Viridiplantae</taxon>
        <taxon>Streptophyta</taxon>
        <taxon>Embryophyta</taxon>
        <taxon>Tracheophyta</taxon>
        <taxon>Spermatophyta</taxon>
        <taxon>Magnoliopsida</taxon>
        <taxon>eudicotyledons</taxon>
        <taxon>Gunneridae</taxon>
        <taxon>Pentapetalae</taxon>
        <taxon>rosids</taxon>
        <taxon>Vitales</taxon>
        <taxon>Vitaceae</taxon>
        <taxon>Viteae</taxon>
        <taxon>Vitis</taxon>
    </lineage>
</organism>
<protein>
    <recommendedName>
        <fullName evidence="4">Thionin-like protein 2</fullName>
    </recommendedName>
</protein>
<evidence type="ECO:0008006" key="4">
    <source>
        <dbReference type="Google" id="ProtNLM"/>
    </source>
</evidence>
<comment type="caution">
    <text evidence="2">The sequence shown here is derived from an EMBL/GenBank/DDBJ whole genome shotgun (WGS) entry which is preliminary data.</text>
</comment>
<accession>A0A438D9P8</accession>
<evidence type="ECO:0000313" key="3">
    <source>
        <dbReference type="Proteomes" id="UP000288805"/>
    </source>
</evidence>
<name>A0A438D9P8_VITVI</name>
<sequence>MEVIRGVRRVGIMAMVVMLVFAGHATASWESCYGPCFLKCMVNSKKLFSCAFKCLKQCVFRPASNPLYYCSLGCSMNECAELSNDSERMENCVENCTSNICSPKH</sequence>
<proteinExistence type="predicted"/>
<feature type="signal peptide" evidence="1">
    <location>
        <begin position="1"/>
        <end position="27"/>
    </location>
</feature>
<reference evidence="2 3" key="1">
    <citation type="journal article" date="2018" name="PLoS Genet.">
        <title>Population sequencing reveals clonal diversity and ancestral inbreeding in the grapevine cultivar Chardonnay.</title>
        <authorList>
            <person name="Roach M.J."/>
            <person name="Johnson D.L."/>
            <person name="Bohlmann J."/>
            <person name="van Vuuren H.J."/>
            <person name="Jones S.J."/>
            <person name="Pretorius I.S."/>
            <person name="Schmidt S.A."/>
            <person name="Borneman A.R."/>
        </authorList>
    </citation>
    <scope>NUCLEOTIDE SEQUENCE [LARGE SCALE GENOMIC DNA]</scope>
    <source>
        <strain evidence="3">cv. Chardonnay</strain>
        <tissue evidence="2">Leaf</tissue>
    </source>
</reference>
<feature type="chain" id="PRO_5019392498" description="Thionin-like protein 2" evidence="1">
    <location>
        <begin position="28"/>
        <end position="105"/>
    </location>
</feature>
<evidence type="ECO:0000256" key="1">
    <source>
        <dbReference type="SAM" id="SignalP"/>
    </source>
</evidence>
<dbReference type="PANTHER" id="PTHR36312">
    <property type="entry name" value="THIONIN-LIKE PROTEIN 1"/>
    <property type="match status" value="1"/>
</dbReference>
<keyword evidence="1" id="KW-0732">Signal</keyword>